<dbReference type="Proteomes" id="UP000297855">
    <property type="component" value="Unassembled WGS sequence"/>
</dbReference>
<evidence type="ECO:0000313" key="2">
    <source>
        <dbReference type="EMBL" id="TGK19330.1"/>
    </source>
</evidence>
<accession>A0A4R9GQM1</accession>
<dbReference type="EMBL" id="RQEV01000008">
    <property type="protein sequence ID" value="TGK19330.1"/>
    <property type="molecule type" value="Genomic_DNA"/>
</dbReference>
<organism evidence="2 3">
    <name type="scientific">Leptospira fluminis</name>
    <dbReference type="NCBI Taxonomy" id="2484979"/>
    <lineage>
        <taxon>Bacteria</taxon>
        <taxon>Pseudomonadati</taxon>
        <taxon>Spirochaetota</taxon>
        <taxon>Spirochaetia</taxon>
        <taxon>Leptospirales</taxon>
        <taxon>Leptospiraceae</taxon>
        <taxon>Leptospira</taxon>
    </lineage>
</organism>
<evidence type="ECO:0000313" key="3">
    <source>
        <dbReference type="Proteomes" id="UP000297855"/>
    </source>
</evidence>
<gene>
    <name evidence="2" type="ORF">EHO61_07615</name>
</gene>
<keyword evidence="1" id="KW-1133">Transmembrane helix</keyword>
<reference evidence="2" key="1">
    <citation type="journal article" date="2019" name="PLoS Negl. Trop. Dis.">
        <title>Revisiting the worldwide diversity of Leptospira species in the environment.</title>
        <authorList>
            <person name="Vincent A.T."/>
            <person name="Schiettekatte O."/>
            <person name="Bourhy P."/>
            <person name="Veyrier F.J."/>
            <person name="Picardeau M."/>
        </authorList>
    </citation>
    <scope>NUCLEOTIDE SEQUENCE [LARGE SCALE GENOMIC DNA]</scope>
    <source>
        <strain evidence="2">SCS5</strain>
    </source>
</reference>
<feature type="transmembrane region" description="Helical" evidence="1">
    <location>
        <begin position="13"/>
        <end position="36"/>
    </location>
</feature>
<comment type="caution">
    <text evidence="2">The sequence shown here is derived from an EMBL/GenBank/DDBJ whole genome shotgun (WGS) entry which is preliminary data.</text>
</comment>
<keyword evidence="1" id="KW-0812">Transmembrane</keyword>
<keyword evidence="1" id="KW-0472">Membrane</keyword>
<proteinExistence type="predicted"/>
<sequence>MISSTVSGTKRSFFIRIAVFLPVVFGLTVTCSSPELRTVPDSNKRFNAVIRDPFISLRISRLSTLTETNPDKVERREEIEAEKRSIEKWMKLNLSNLLRAQNVAVDPSRPADYYIYAEIKDLGEIRSSVIVWSIVTGIATGLLLAVATGHSELGAGLFLYEIVEESLYPIIALALLREYLCFATVEYIVEDSQGRIVFQETFNSFSNDEFLEKNGIPKKKRRDMVVRASLDETDREFMSAFIKSVKAK</sequence>
<dbReference type="RefSeq" id="WP_135813033.1">
    <property type="nucleotide sequence ID" value="NZ_RQEV01000008.1"/>
</dbReference>
<evidence type="ECO:0000256" key="1">
    <source>
        <dbReference type="SAM" id="Phobius"/>
    </source>
</evidence>
<dbReference type="OrthoDB" id="323471at2"/>
<keyword evidence="3" id="KW-1185">Reference proteome</keyword>
<dbReference type="AlphaFoldDB" id="A0A4R9GQM1"/>
<name>A0A4R9GQM1_9LEPT</name>
<protein>
    <submittedName>
        <fullName evidence="2">Uncharacterized protein</fullName>
    </submittedName>
</protein>